<gene>
    <name evidence="1" type="ORF">J2S00_002645</name>
</gene>
<name>A0ABU0CUQ5_9BACI</name>
<protein>
    <submittedName>
        <fullName evidence="1">Uncharacterized protein</fullName>
    </submittedName>
</protein>
<reference evidence="1 2" key="1">
    <citation type="submission" date="2023-07" db="EMBL/GenBank/DDBJ databases">
        <title>Genomic Encyclopedia of Type Strains, Phase IV (KMG-IV): sequencing the most valuable type-strain genomes for metagenomic binning, comparative biology and taxonomic classification.</title>
        <authorList>
            <person name="Goeker M."/>
        </authorList>
    </citation>
    <scope>NUCLEOTIDE SEQUENCE [LARGE SCALE GENOMIC DNA]</scope>
    <source>
        <strain evidence="1 2">DSM 17740</strain>
    </source>
</reference>
<evidence type="ECO:0000313" key="1">
    <source>
        <dbReference type="EMBL" id="MDQ0339852.1"/>
    </source>
</evidence>
<dbReference type="Proteomes" id="UP001232445">
    <property type="component" value="Unassembled WGS sequence"/>
</dbReference>
<dbReference type="EMBL" id="JAUSUQ010000009">
    <property type="protein sequence ID" value="MDQ0339852.1"/>
    <property type="molecule type" value="Genomic_DNA"/>
</dbReference>
<organism evidence="1 2">
    <name type="scientific">Caldalkalibacillus uzonensis</name>
    <dbReference type="NCBI Taxonomy" id="353224"/>
    <lineage>
        <taxon>Bacteria</taxon>
        <taxon>Bacillati</taxon>
        <taxon>Bacillota</taxon>
        <taxon>Bacilli</taxon>
        <taxon>Bacillales</taxon>
        <taxon>Bacillaceae</taxon>
        <taxon>Caldalkalibacillus</taxon>
    </lineage>
</organism>
<comment type="caution">
    <text evidence="1">The sequence shown here is derived from an EMBL/GenBank/DDBJ whole genome shotgun (WGS) entry which is preliminary data.</text>
</comment>
<accession>A0ABU0CUQ5</accession>
<keyword evidence="2" id="KW-1185">Reference proteome</keyword>
<sequence>MAVNGLIDEDAIRDSVLTALQGEAKESSEDLFSHIKNRISLRQIEETTNLREGIHQLLTGPPCS</sequence>
<proteinExistence type="predicted"/>
<evidence type="ECO:0000313" key="2">
    <source>
        <dbReference type="Proteomes" id="UP001232445"/>
    </source>
</evidence>